<dbReference type="GO" id="GO:0003677">
    <property type="term" value="F:DNA binding"/>
    <property type="evidence" value="ECO:0007669"/>
    <property type="project" value="UniProtKB-KW"/>
</dbReference>
<feature type="region of interest" description="Disordered" evidence="1">
    <location>
        <begin position="147"/>
        <end position="167"/>
    </location>
</feature>
<protein>
    <submittedName>
        <fullName evidence="2">DNA-binding protein</fullName>
    </submittedName>
</protein>
<reference evidence="3 4" key="2">
    <citation type="submission" date="2019-03" db="EMBL/GenBank/DDBJ databases">
        <title>Whole Genome Sequencing of Shiga-Toxin Escherichia coli Strains from Nebraska.</title>
        <authorList>
            <person name="Abdalhamid B."/>
            <person name="Mccutchen E.L."/>
            <person name="Bouska A.C."/>
            <person name="Hinrichs S.H."/>
            <person name="Iwen P.C."/>
        </authorList>
    </citation>
    <scope>NUCLEOTIDE SEQUENCE [LARGE SCALE GENOMIC DNA]</scope>
    <source>
        <strain evidence="3 4">STEC_170836</strain>
    </source>
</reference>
<name>A0A2A3W0F3_ECOLX</name>
<gene>
    <name evidence="3" type="ORF">F7F11_22415</name>
    <name evidence="2" type="ORF">HI055_004590</name>
</gene>
<sequence length="360" mass="40256">MRNYATISPQFWLGDTGRKLRKSGPECMVVALYMMTSPHSNMLGLYYLPVLYIAHETGLDPEGASKGLQMACEAGFCSYDHDSEVVWVHEMAAWQVGEALKPGDNRCAGVRNEYSALLENPFLSSFYDRYKDDFHLDVRRESCRKIEAPSEPLSSQEQEQEQEQERDKTLLVHGEKIATDPLVDSCPVLTERPGPAGMTPEADSGRCVQQVLHVEPEQQHQPQQPEADSAMSGKPIGLTRAMPGPSAGRVDYPDVFERVWREYPHRAGSNPKKSAFNAWRARLREGVSPDVVLDGVRRYARYLEATGKVGTEFVQQASTFFGPNRNFENPWALPKAGAVSLRCVNHISEPDTEIPPGFRG</sequence>
<keyword evidence="2" id="KW-0238">DNA-binding</keyword>
<reference evidence="2" key="1">
    <citation type="journal article" date="2018" name="Genome Biol.">
        <title>SKESA: strategic k-mer extension for scrupulous assemblies.</title>
        <authorList>
            <person name="Souvorov A."/>
            <person name="Agarwala R."/>
            <person name="Lipman D.J."/>
        </authorList>
    </citation>
    <scope>NUCLEOTIDE SEQUENCE [LARGE SCALE GENOMIC DNA]</scope>
    <source>
        <strain evidence="2">BCW_4213</strain>
    </source>
</reference>
<dbReference type="AlphaFoldDB" id="A0A2A3W0F3"/>
<reference evidence="2" key="3">
    <citation type="submission" date="2020-02" db="EMBL/GenBank/DDBJ databases">
        <authorList>
            <consortium name="NCBI Pathogen Detection Project"/>
        </authorList>
    </citation>
    <scope>NUCLEOTIDE SEQUENCE</scope>
    <source>
        <strain evidence="2">BCW_4213</strain>
    </source>
</reference>
<dbReference type="RefSeq" id="WP_050866384.1">
    <property type="nucleotide sequence ID" value="NZ_LGZV01000027.1"/>
</dbReference>
<accession>A0A2A3W0F3</accession>
<dbReference type="Proteomes" id="UP000852798">
    <property type="component" value="Unassembled WGS sequence"/>
</dbReference>
<dbReference type="EMBL" id="VZEL01000031">
    <property type="protein sequence ID" value="KAB0122133.1"/>
    <property type="molecule type" value="Genomic_DNA"/>
</dbReference>
<dbReference type="Proteomes" id="UP000327073">
    <property type="component" value="Unassembled WGS sequence"/>
</dbReference>
<evidence type="ECO:0000313" key="2">
    <source>
        <dbReference type="EMBL" id="HAI2144147.1"/>
    </source>
</evidence>
<proteinExistence type="predicted"/>
<evidence type="ECO:0000313" key="3">
    <source>
        <dbReference type="EMBL" id="KAB0122133.1"/>
    </source>
</evidence>
<evidence type="ECO:0000313" key="4">
    <source>
        <dbReference type="Proteomes" id="UP000327073"/>
    </source>
</evidence>
<dbReference type="EMBL" id="DABDSA010000051">
    <property type="protein sequence ID" value="HAI2144147.1"/>
    <property type="molecule type" value="Genomic_DNA"/>
</dbReference>
<comment type="caution">
    <text evidence="2">The sequence shown here is derived from an EMBL/GenBank/DDBJ whole genome shotgun (WGS) entry which is preliminary data.</text>
</comment>
<evidence type="ECO:0000256" key="1">
    <source>
        <dbReference type="SAM" id="MobiDB-lite"/>
    </source>
</evidence>
<organism evidence="2">
    <name type="scientific">Escherichia coli</name>
    <dbReference type="NCBI Taxonomy" id="562"/>
    <lineage>
        <taxon>Bacteria</taxon>
        <taxon>Pseudomonadati</taxon>
        <taxon>Pseudomonadota</taxon>
        <taxon>Gammaproteobacteria</taxon>
        <taxon>Enterobacterales</taxon>
        <taxon>Enterobacteriaceae</taxon>
        <taxon>Escherichia</taxon>
    </lineage>
</organism>